<evidence type="ECO:0000313" key="3">
    <source>
        <dbReference type="Proteomes" id="UP000275256"/>
    </source>
</evidence>
<sequence length="160" mass="17239">MATPAPGVESGTQEELRAIESARQAAVDSTPRPEWLNVLFALTVGVAFGFAVLRTPTGWTVGAVVFVVGLVGFLVIDTHLKRRTGGLLNVSGRNALRFFLMYAIIFVLGQIQPPISWQPWFAIAAGLSVAIAGYIYLRWDAADTAKKLATGDFESSDLMP</sequence>
<dbReference type="OrthoDB" id="3733012at2"/>
<organism evidence="2 3">
    <name type="scientific">Tessaracoccus antarcticus</name>
    <dbReference type="NCBI Taxonomy" id="2479848"/>
    <lineage>
        <taxon>Bacteria</taxon>
        <taxon>Bacillati</taxon>
        <taxon>Actinomycetota</taxon>
        <taxon>Actinomycetes</taxon>
        <taxon>Propionibacteriales</taxon>
        <taxon>Propionibacteriaceae</taxon>
        <taxon>Tessaracoccus</taxon>
    </lineage>
</organism>
<proteinExistence type="predicted"/>
<feature type="transmembrane region" description="Helical" evidence="1">
    <location>
        <begin position="35"/>
        <end position="53"/>
    </location>
</feature>
<keyword evidence="1" id="KW-0472">Membrane</keyword>
<gene>
    <name evidence="2" type="ORF">EAX62_01165</name>
</gene>
<dbReference type="Proteomes" id="UP000275256">
    <property type="component" value="Unassembled WGS sequence"/>
</dbReference>
<evidence type="ECO:0000313" key="2">
    <source>
        <dbReference type="EMBL" id="RMB61307.1"/>
    </source>
</evidence>
<feature type="transmembrane region" description="Helical" evidence="1">
    <location>
        <begin position="59"/>
        <end position="76"/>
    </location>
</feature>
<comment type="caution">
    <text evidence="2">The sequence shown here is derived from an EMBL/GenBank/DDBJ whole genome shotgun (WGS) entry which is preliminary data.</text>
</comment>
<keyword evidence="1" id="KW-1133">Transmembrane helix</keyword>
<feature type="transmembrane region" description="Helical" evidence="1">
    <location>
        <begin position="119"/>
        <end position="137"/>
    </location>
</feature>
<keyword evidence="1" id="KW-0812">Transmembrane</keyword>
<accession>A0A3M0GAI3</accession>
<reference evidence="2 3" key="1">
    <citation type="submission" date="2018-10" db="EMBL/GenBank/DDBJ databases">
        <title>Tessaracoccus antarcticuss sp. nov., isolated from sediment.</title>
        <authorList>
            <person name="Zhou L.Y."/>
            <person name="Du Z.J."/>
        </authorList>
    </citation>
    <scope>NUCLEOTIDE SEQUENCE [LARGE SCALE GENOMIC DNA]</scope>
    <source>
        <strain evidence="2 3">JDX10</strain>
    </source>
</reference>
<protein>
    <submittedName>
        <fullName evidence="2">Uncharacterized protein</fullName>
    </submittedName>
</protein>
<name>A0A3M0GAI3_9ACTN</name>
<dbReference type="EMBL" id="REFW01000001">
    <property type="protein sequence ID" value="RMB61307.1"/>
    <property type="molecule type" value="Genomic_DNA"/>
</dbReference>
<feature type="transmembrane region" description="Helical" evidence="1">
    <location>
        <begin position="96"/>
        <end position="113"/>
    </location>
</feature>
<dbReference type="RefSeq" id="WP_121899854.1">
    <property type="nucleotide sequence ID" value="NZ_REFW01000001.1"/>
</dbReference>
<dbReference type="AlphaFoldDB" id="A0A3M0GAI3"/>
<keyword evidence="3" id="KW-1185">Reference proteome</keyword>
<evidence type="ECO:0000256" key="1">
    <source>
        <dbReference type="SAM" id="Phobius"/>
    </source>
</evidence>